<organism evidence="1 2">
    <name type="scientific">Adhaeribacter arboris</name>
    <dbReference type="NCBI Taxonomy" id="2072846"/>
    <lineage>
        <taxon>Bacteria</taxon>
        <taxon>Pseudomonadati</taxon>
        <taxon>Bacteroidota</taxon>
        <taxon>Cytophagia</taxon>
        <taxon>Cytophagales</taxon>
        <taxon>Hymenobacteraceae</taxon>
        <taxon>Adhaeribacter</taxon>
    </lineage>
</organism>
<dbReference type="Gene3D" id="3.10.180.10">
    <property type="entry name" value="2,3-Dihydroxybiphenyl 1,2-Dioxygenase, domain 1"/>
    <property type="match status" value="1"/>
</dbReference>
<dbReference type="EMBL" id="PYFT01000001">
    <property type="protein sequence ID" value="PSR55368.1"/>
    <property type="molecule type" value="Genomic_DNA"/>
</dbReference>
<dbReference type="OrthoDB" id="66829at2"/>
<evidence type="ECO:0000313" key="2">
    <source>
        <dbReference type="Proteomes" id="UP000240357"/>
    </source>
</evidence>
<dbReference type="Proteomes" id="UP000240357">
    <property type="component" value="Unassembled WGS sequence"/>
</dbReference>
<name>A0A2T2YIN2_9BACT</name>
<sequence length="120" mass="14238">MNFTRLVPNVFYIDIKEALRLFVDCLEFTIAHDELKSNNPFCVIEKNGLRINLFENKELAKEHNPEFRLVTNNIEEVYKKISSTHPEFLHPNLRKITLRPWGAKEFALRDKQLGIVIQQW</sequence>
<gene>
    <name evidence="1" type="ORF">AHMF7605_18590</name>
</gene>
<dbReference type="AlphaFoldDB" id="A0A2T2YIN2"/>
<dbReference type="InterPro" id="IPR029068">
    <property type="entry name" value="Glyas_Bleomycin-R_OHBP_Dase"/>
</dbReference>
<evidence type="ECO:0000313" key="1">
    <source>
        <dbReference type="EMBL" id="PSR55368.1"/>
    </source>
</evidence>
<protein>
    <recommendedName>
        <fullName evidence="3">Glyoxalase</fullName>
    </recommendedName>
</protein>
<dbReference type="SUPFAM" id="SSF54593">
    <property type="entry name" value="Glyoxalase/Bleomycin resistance protein/Dihydroxybiphenyl dioxygenase"/>
    <property type="match status" value="1"/>
</dbReference>
<comment type="caution">
    <text evidence="1">The sequence shown here is derived from an EMBL/GenBank/DDBJ whole genome shotgun (WGS) entry which is preliminary data.</text>
</comment>
<accession>A0A2T2YIN2</accession>
<proteinExistence type="predicted"/>
<keyword evidence="2" id="KW-1185">Reference proteome</keyword>
<reference evidence="1 2" key="1">
    <citation type="submission" date="2018-03" db="EMBL/GenBank/DDBJ databases">
        <title>Adhaeribacter sp. HMF7605 Genome sequencing and assembly.</title>
        <authorList>
            <person name="Kang H."/>
            <person name="Kang J."/>
            <person name="Cha I."/>
            <person name="Kim H."/>
            <person name="Joh K."/>
        </authorList>
    </citation>
    <scope>NUCLEOTIDE SEQUENCE [LARGE SCALE GENOMIC DNA]</scope>
    <source>
        <strain evidence="1 2">HMF7605</strain>
    </source>
</reference>
<dbReference type="RefSeq" id="WP_106931547.1">
    <property type="nucleotide sequence ID" value="NZ_PYFT01000001.1"/>
</dbReference>
<evidence type="ECO:0008006" key="3">
    <source>
        <dbReference type="Google" id="ProtNLM"/>
    </source>
</evidence>